<gene>
    <name evidence="3" type="ORF">AK812_SmicGene18748</name>
</gene>
<name>A0A1Q9DUG5_SYMMI</name>
<feature type="coiled-coil region" evidence="1">
    <location>
        <begin position="257"/>
        <end position="284"/>
    </location>
</feature>
<dbReference type="AlphaFoldDB" id="A0A1Q9DUG5"/>
<organism evidence="3 4">
    <name type="scientific">Symbiodinium microadriaticum</name>
    <name type="common">Dinoflagellate</name>
    <name type="synonym">Zooxanthella microadriatica</name>
    <dbReference type="NCBI Taxonomy" id="2951"/>
    <lineage>
        <taxon>Eukaryota</taxon>
        <taxon>Sar</taxon>
        <taxon>Alveolata</taxon>
        <taxon>Dinophyceae</taxon>
        <taxon>Suessiales</taxon>
        <taxon>Symbiodiniaceae</taxon>
        <taxon>Symbiodinium</taxon>
    </lineage>
</organism>
<sequence>MRSVVGQSQSAVIILVQCDQMVSSPALDTTCMISVTCQQIWDQFRQLQRALVTLVQCGQMVSSSALDSAFLGSVTSHQIWDQFWHSQQAVIILVQCGQMASSSALDTTGMGSVTSQQIWDQFRQLQRALVTLVQCGQMVSSSALETIVMGSVTSQQIWDQFGGSLSYLCCAEGTHCQLVCFNLCEKSHVLAATRIAAHWKRKALALGSRGTPKRKLAALFEVTVDRRRFLKMREEKERSLCSGWSLDPGDTDVIVEMQKHRETRKKMQEDADDVFEKAELLEERRQWILDYCQDPEHQKEFPEKFDAFYQRFDKAQDDDEVEKGKDGKKGKDAKKDDKAKGKGGKGGKKGKDAEAEEEPLEAELVRSWSAIVGHMRAQSEGMDVMQGTSHGLWHFAVIW</sequence>
<proteinExistence type="predicted"/>
<feature type="compositionally biased region" description="Basic and acidic residues" evidence="2">
    <location>
        <begin position="322"/>
        <end position="340"/>
    </location>
</feature>
<comment type="caution">
    <text evidence="3">The sequence shown here is derived from an EMBL/GenBank/DDBJ whole genome shotgun (WGS) entry which is preliminary data.</text>
</comment>
<keyword evidence="1" id="KW-0175">Coiled coil</keyword>
<keyword evidence="4" id="KW-1185">Reference proteome</keyword>
<dbReference type="EMBL" id="LSRX01000386">
    <property type="protein sequence ID" value="OLP98778.1"/>
    <property type="molecule type" value="Genomic_DNA"/>
</dbReference>
<dbReference type="Proteomes" id="UP000186817">
    <property type="component" value="Unassembled WGS sequence"/>
</dbReference>
<protein>
    <submittedName>
        <fullName evidence="3">Uncharacterized protein</fullName>
    </submittedName>
</protein>
<evidence type="ECO:0000256" key="2">
    <source>
        <dbReference type="SAM" id="MobiDB-lite"/>
    </source>
</evidence>
<feature type="region of interest" description="Disordered" evidence="2">
    <location>
        <begin position="316"/>
        <end position="361"/>
    </location>
</feature>
<accession>A0A1Q9DUG5</accession>
<evidence type="ECO:0000313" key="4">
    <source>
        <dbReference type="Proteomes" id="UP000186817"/>
    </source>
</evidence>
<reference evidence="3 4" key="1">
    <citation type="submission" date="2016-02" db="EMBL/GenBank/DDBJ databases">
        <title>Genome analysis of coral dinoflagellate symbionts highlights evolutionary adaptations to a symbiotic lifestyle.</title>
        <authorList>
            <person name="Aranda M."/>
            <person name="Li Y."/>
            <person name="Liew Y.J."/>
            <person name="Baumgarten S."/>
            <person name="Simakov O."/>
            <person name="Wilson M."/>
            <person name="Piel J."/>
            <person name="Ashoor H."/>
            <person name="Bougouffa S."/>
            <person name="Bajic V.B."/>
            <person name="Ryu T."/>
            <person name="Ravasi T."/>
            <person name="Bayer T."/>
            <person name="Micklem G."/>
            <person name="Kim H."/>
            <person name="Bhak J."/>
            <person name="Lajeunesse T.C."/>
            <person name="Voolstra C.R."/>
        </authorList>
    </citation>
    <scope>NUCLEOTIDE SEQUENCE [LARGE SCALE GENOMIC DNA]</scope>
    <source>
        <strain evidence="3 4">CCMP2467</strain>
    </source>
</reference>
<evidence type="ECO:0000256" key="1">
    <source>
        <dbReference type="SAM" id="Coils"/>
    </source>
</evidence>
<evidence type="ECO:0000313" key="3">
    <source>
        <dbReference type="EMBL" id="OLP98778.1"/>
    </source>
</evidence>